<proteinExistence type="predicted"/>
<keyword evidence="2" id="KW-1185">Reference proteome</keyword>
<accession>A0A0E0C1K1</accession>
<protein>
    <submittedName>
        <fullName evidence="1">Uncharacterized protein</fullName>
    </submittedName>
</protein>
<dbReference type="Gramene" id="OMERI01G13260.1">
    <property type="protein sequence ID" value="OMERI01G13260.1"/>
    <property type="gene ID" value="OMERI01G13260"/>
</dbReference>
<dbReference type="HOGENOM" id="CLU_186372_0_0_1"/>
<name>A0A0E0C1K1_9ORYZ</name>
<sequence length="93" mass="9771">MTAHPSYSHPVDQLCSQVLGSTTATVSQKFGDCGDCGASAQAHGQRGRRRHGRISAVAQELIRTVDLDPSSTQTVGMPLLRLITPAISAPIST</sequence>
<reference evidence="1" key="1">
    <citation type="submission" date="2015-04" db="UniProtKB">
        <authorList>
            <consortium name="EnsemblPlants"/>
        </authorList>
    </citation>
    <scope>IDENTIFICATION</scope>
</reference>
<dbReference type="AlphaFoldDB" id="A0A0E0C1K1"/>
<evidence type="ECO:0000313" key="1">
    <source>
        <dbReference type="EnsemblPlants" id="OMERI01G13260.1"/>
    </source>
</evidence>
<dbReference type="EnsemblPlants" id="OMERI01G13260.1">
    <property type="protein sequence ID" value="OMERI01G13260.1"/>
    <property type="gene ID" value="OMERI01G13260"/>
</dbReference>
<evidence type="ECO:0000313" key="2">
    <source>
        <dbReference type="Proteomes" id="UP000008021"/>
    </source>
</evidence>
<dbReference type="Proteomes" id="UP000008021">
    <property type="component" value="Chromosome 1"/>
</dbReference>
<reference evidence="1" key="2">
    <citation type="submission" date="2018-05" db="EMBL/GenBank/DDBJ databases">
        <title>OmerRS3 (Oryza meridionalis Reference Sequence Version 3).</title>
        <authorList>
            <person name="Zhang J."/>
            <person name="Kudrna D."/>
            <person name="Lee S."/>
            <person name="Talag J."/>
            <person name="Welchert J."/>
            <person name="Wing R.A."/>
        </authorList>
    </citation>
    <scope>NUCLEOTIDE SEQUENCE [LARGE SCALE GENOMIC DNA]</scope>
    <source>
        <strain evidence="1">cv. OR44</strain>
    </source>
</reference>
<organism evidence="1">
    <name type="scientific">Oryza meridionalis</name>
    <dbReference type="NCBI Taxonomy" id="40149"/>
    <lineage>
        <taxon>Eukaryota</taxon>
        <taxon>Viridiplantae</taxon>
        <taxon>Streptophyta</taxon>
        <taxon>Embryophyta</taxon>
        <taxon>Tracheophyta</taxon>
        <taxon>Spermatophyta</taxon>
        <taxon>Magnoliopsida</taxon>
        <taxon>Liliopsida</taxon>
        <taxon>Poales</taxon>
        <taxon>Poaceae</taxon>
        <taxon>BOP clade</taxon>
        <taxon>Oryzoideae</taxon>
        <taxon>Oryzeae</taxon>
        <taxon>Oryzinae</taxon>
        <taxon>Oryza</taxon>
    </lineage>
</organism>